<dbReference type="PROSITE" id="PS50902">
    <property type="entry name" value="FLAVODOXIN_LIKE"/>
    <property type="match status" value="1"/>
</dbReference>
<dbReference type="InterPro" id="IPR001433">
    <property type="entry name" value="OxRdtase_FAD/NAD-bd"/>
</dbReference>
<keyword evidence="3" id="KW-0813">Transport</keyword>
<dbReference type="InterPro" id="IPR029039">
    <property type="entry name" value="Flavoprotein-like_sf"/>
</dbReference>
<comment type="caution">
    <text evidence="8">The sequence shown here is derived from an EMBL/GenBank/DDBJ whole genome shotgun (WGS) entry which is preliminary data.</text>
</comment>
<keyword evidence="5" id="KW-1133">Transmembrane helix</keyword>
<keyword evidence="8" id="KW-0560">Oxidoreductase</keyword>
<dbReference type="Gene3D" id="3.40.50.360">
    <property type="match status" value="1"/>
</dbReference>
<evidence type="ECO:0000256" key="4">
    <source>
        <dbReference type="ARBA" id="ARBA00023797"/>
    </source>
</evidence>
<dbReference type="PRINTS" id="PR00371">
    <property type="entry name" value="FPNCR"/>
</dbReference>
<evidence type="ECO:0000256" key="5">
    <source>
        <dbReference type="SAM" id="Phobius"/>
    </source>
</evidence>
<organism evidence="8 9">
    <name type="scientific">Paraburkholderia metrosideri</name>
    <dbReference type="NCBI Taxonomy" id="580937"/>
    <lineage>
        <taxon>Bacteria</taxon>
        <taxon>Pseudomonadati</taxon>
        <taxon>Pseudomonadota</taxon>
        <taxon>Betaproteobacteria</taxon>
        <taxon>Burkholderiales</taxon>
        <taxon>Burkholderiaceae</taxon>
        <taxon>Paraburkholderia</taxon>
    </lineage>
</organism>
<keyword evidence="2" id="KW-0288">FMN</keyword>
<sequence length="545" mass="59735">MTRRVSRADVSKFNVMCCALAVVGVSTAYFGATRFTMASGVIVAYLAMCVGVLRAHRQRSLPIAYGATTHDETYATGTLIAYASQTGFAEQLAVQTATLLSRADHVVHVEPLDALSLETLARYRRALFIVSTTGEGDAPDHATSFVRNVMCANATASLRGLRYGVLALGDRSYHDFCAFGHALDRWLRNHHAEPLFDLIEVNEGDPAALRSWQTCVSSPTASIENDTLVPGAPTRWILNSRTLLNPGSAGEPAFHVCLEPADPAALSWQAGDIAEIRPAHPEIVVRRWIQRLSVREDVVVECDGERKTFFEAIATRVLPAIVDPLSGQSPQTILDSLDPLPSRQYSISSLPADGQLELLVRQSRYRDASSRDGVGLGLASGWLTQHAARGASISVWLRTNRSFHPPSDDRPLILIGAGTGLAGLRAHLKLRAVRGHYRNWLIVGERSAAHDAFHSHELAQWKSEGVLQRLDQAWSRDGGECRYVHDAMRSAAEHLQQWVQDGASIYVCGSMQRMAHTVHAALIDILGEAQLVGLREAGRYRRDVY</sequence>
<dbReference type="SUPFAM" id="SSF52343">
    <property type="entry name" value="Ferredoxin reductase-like, C-terminal NADP-linked domain"/>
    <property type="match status" value="1"/>
</dbReference>
<dbReference type="SUPFAM" id="SSF52218">
    <property type="entry name" value="Flavoproteins"/>
    <property type="match status" value="1"/>
</dbReference>
<evidence type="ECO:0000256" key="2">
    <source>
        <dbReference type="ARBA" id="ARBA00022643"/>
    </source>
</evidence>
<keyword evidence="5" id="KW-0812">Transmembrane</keyword>
<keyword evidence="1" id="KW-0285">Flavoprotein</keyword>
<feature type="domain" description="Flavodoxin-like" evidence="6">
    <location>
        <begin position="78"/>
        <end position="217"/>
    </location>
</feature>
<dbReference type="InterPro" id="IPR001709">
    <property type="entry name" value="Flavoprot_Pyr_Nucl_cyt_Rdtase"/>
</dbReference>
<evidence type="ECO:0000313" key="9">
    <source>
        <dbReference type="Proteomes" id="UP000598032"/>
    </source>
</evidence>
<evidence type="ECO:0000259" key="6">
    <source>
        <dbReference type="PROSITE" id="PS50902"/>
    </source>
</evidence>
<dbReference type="Gene3D" id="3.40.50.80">
    <property type="entry name" value="Nucleotide-binding domain of ferredoxin-NADP reductase (FNR) module"/>
    <property type="match status" value="1"/>
</dbReference>
<dbReference type="GO" id="GO:0004783">
    <property type="term" value="F:sulfite reductase (NADPH) activity"/>
    <property type="evidence" value="ECO:0007669"/>
    <property type="project" value="UniProtKB-EC"/>
</dbReference>
<dbReference type="Pfam" id="PF00258">
    <property type="entry name" value="Flavodoxin_1"/>
    <property type="match status" value="1"/>
</dbReference>
<evidence type="ECO:0000313" key="8">
    <source>
        <dbReference type="EMBL" id="CAD6529162.1"/>
    </source>
</evidence>
<dbReference type="Gene3D" id="2.40.30.10">
    <property type="entry name" value="Translation factors"/>
    <property type="match status" value="1"/>
</dbReference>
<name>A0ABN7HNY3_9BURK</name>
<proteinExistence type="predicted"/>
<feature type="domain" description="FAD-binding FR-type" evidence="7">
    <location>
        <begin position="231"/>
        <end position="406"/>
    </location>
</feature>
<dbReference type="SUPFAM" id="SSF63380">
    <property type="entry name" value="Riboflavin synthase domain-like"/>
    <property type="match status" value="1"/>
</dbReference>
<dbReference type="InterPro" id="IPR017938">
    <property type="entry name" value="Riboflavin_synthase-like_b-brl"/>
</dbReference>
<reference evidence="8 9" key="1">
    <citation type="submission" date="2020-10" db="EMBL/GenBank/DDBJ databases">
        <authorList>
            <person name="Peeters C."/>
        </authorList>
    </citation>
    <scope>NUCLEOTIDE SEQUENCE [LARGE SCALE GENOMIC DNA]</scope>
    <source>
        <strain evidence="8 9">LMG 28140</strain>
    </source>
</reference>
<dbReference type="InterPro" id="IPR039261">
    <property type="entry name" value="FNR_nucleotide-bd"/>
</dbReference>
<protein>
    <recommendedName>
        <fullName evidence="4">NADPH--hemoprotein reductase</fullName>
        <ecNumber evidence="4">1.6.2.4</ecNumber>
    </recommendedName>
</protein>
<keyword evidence="3" id="KW-0249">Electron transport</keyword>
<dbReference type="InterPro" id="IPR017927">
    <property type="entry name" value="FAD-bd_FR_type"/>
</dbReference>
<dbReference type="EMBL" id="CAJHCP010000004">
    <property type="protein sequence ID" value="CAD6529162.1"/>
    <property type="molecule type" value="Genomic_DNA"/>
</dbReference>
<feature type="transmembrane region" description="Helical" evidence="5">
    <location>
        <begin position="12"/>
        <end position="31"/>
    </location>
</feature>
<evidence type="ECO:0000259" key="7">
    <source>
        <dbReference type="PROSITE" id="PS51384"/>
    </source>
</evidence>
<keyword evidence="9" id="KW-1185">Reference proteome</keyword>
<dbReference type="CDD" id="cd06200">
    <property type="entry name" value="SiR_like1"/>
    <property type="match status" value="1"/>
</dbReference>
<dbReference type="InterPro" id="IPR008254">
    <property type="entry name" value="Flavodoxin/NO_synth"/>
</dbReference>
<dbReference type="PROSITE" id="PS51384">
    <property type="entry name" value="FAD_FR"/>
    <property type="match status" value="1"/>
</dbReference>
<dbReference type="PRINTS" id="PR00369">
    <property type="entry name" value="FLAVODOXIN"/>
</dbReference>
<dbReference type="EC" id="1.6.2.4" evidence="4"/>
<evidence type="ECO:0000256" key="3">
    <source>
        <dbReference type="ARBA" id="ARBA00022982"/>
    </source>
</evidence>
<dbReference type="PANTHER" id="PTHR19384">
    <property type="entry name" value="NITRIC OXIDE SYNTHASE-RELATED"/>
    <property type="match status" value="1"/>
</dbReference>
<dbReference type="Pfam" id="PF00175">
    <property type="entry name" value="NAD_binding_1"/>
    <property type="match status" value="1"/>
</dbReference>
<dbReference type="Proteomes" id="UP000598032">
    <property type="component" value="Unassembled WGS sequence"/>
</dbReference>
<evidence type="ECO:0000256" key="1">
    <source>
        <dbReference type="ARBA" id="ARBA00022630"/>
    </source>
</evidence>
<dbReference type="InterPro" id="IPR001094">
    <property type="entry name" value="Flavdoxin-like"/>
</dbReference>
<keyword evidence="5" id="KW-0472">Membrane</keyword>
<gene>
    <name evidence="8" type="primary">cysJ</name>
    <name evidence="8" type="ORF">LMG28140_02242</name>
</gene>
<dbReference type="PANTHER" id="PTHR19384:SF17">
    <property type="entry name" value="NADPH--CYTOCHROME P450 REDUCTASE"/>
    <property type="match status" value="1"/>
</dbReference>
<accession>A0ABN7HNY3</accession>